<sequence>MLPKCFVVQSKRQSIENSLEELLQVKEAIEKKSIVGCCNHIDLIFEKCLSEYDIETALFYGNIRFMEKASLTDTLTAELKTDSNLYLEYISSKLFVKFISDLKAVQEGFRDRAQLCSNSCLEEFDANFAGKLEELGEKLVEKVVSSVREGNSLTWPSIRKMVQKAVKEDLPRCSAELVAIGIEKENLNAKLLNLKAYFSEVVDHQTLQMLSVLAAVRLDNVKDNIEETLLKALISKNNRVEFKFTHLLTANNWKGMKENLVALSYLTEVVF</sequence>
<reference evidence="2" key="1">
    <citation type="journal article" date="2023" name="Nat. Plants">
        <title>Single-cell RNA sequencing provides a high-resolution roadmap for understanding the multicellular compartmentation of specialized metabolism.</title>
        <authorList>
            <person name="Sun S."/>
            <person name="Shen X."/>
            <person name="Li Y."/>
            <person name="Li Y."/>
            <person name="Wang S."/>
            <person name="Li R."/>
            <person name="Zhang H."/>
            <person name="Shen G."/>
            <person name="Guo B."/>
            <person name="Wei J."/>
            <person name="Xu J."/>
            <person name="St-Pierre B."/>
            <person name="Chen S."/>
            <person name="Sun C."/>
        </authorList>
    </citation>
    <scope>NUCLEOTIDE SEQUENCE [LARGE SCALE GENOMIC DNA]</scope>
</reference>
<dbReference type="Proteomes" id="UP001060085">
    <property type="component" value="Linkage Group LG04"/>
</dbReference>
<organism evidence="1 2">
    <name type="scientific">Catharanthus roseus</name>
    <name type="common">Madagascar periwinkle</name>
    <name type="synonym">Vinca rosea</name>
    <dbReference type="NCBI Taxonomy" id="4058"/>
    <lineage>
        <taxon>Eukaryota</taxon>
        <taxon>Viridiplantae</taxon>
        <taxon>Streptophyta</taxon>
        <taxon>Embryophyta</taxon>
        <taxon>Tracheophyta</taxon>
        <taxon>Spermatophyta</taxon>
        <taxon>Magnoliopsida</taxon>
        <taxon>eudicotyledons</taxon>
        <taxon>Gunneridae</taxon>
        <taxon>Pentapetalae</taxon>
        <taxon>asterids</taxon>
        <taxon>lamiids</taxon>
        <taxon>Gentianales</taxon>
        <taxon>Apocynaceae</taxon>
        <taxon>Rauvolfioideae</taxon>
        <taxon>Vinceae</taxon>
        <taxon>Catharanthinae</taxon>
        <taxon>Catharanthus</taxon>
    </lineage>
</organism>
<evidence type="ECO:0000313" key="1">
    <source>
        <dbReference type="EMBL" id="KAI5665498.1"/>
    </source>
</evidence>
<gene>
    <name evidence="1" type="ORF">M9H77_15351</name>
</gene>
<evidence type="ECO:0000313" key="2">
    <source>
        <dbReference type="Proteomes" id="UP001060085"/>
    </source>
</evidence>
<protein>
    <submittedName>
        <fullName evidence="1">Uncharacterized protein</fullName>
    </submittedName>
</protein>
<comment type="caution">
    <text evidence="1">The sequence shown here is derived from an EMBL/GenBank/DDBJ whole genome shotgun (WGS) entry which is preliminary data.</text>
</comment>
<keyword evidence="2" id="KW-1185">Reference proteome</keyword>
<name>A0ACC0B0T3_CATRO</name>
<proteinExistence type="predicted"/>
<dbReference type="EMBL" id="CM044704">
    <property type="protein sequence ID" value="KAI5665498.1"/>
    <property type="molecule type" value="Genomic_DNA"/>
</dbReference>
<accession>A0ACC0B0T3</accession>